<dbReference type="GO" id="GO:0006694">
    <property type="term" value="P:steroid biosynthetic process"/>
    <property type="evidence" value="ECO:0007669"/>
    <property type="project" value="InterPro"/>
</dbReference>
<feature type="domain" description="3-beta hydroxysteroid dehydrogenase/isomerase" evidence="4">
    <location>
        <begin position="8"/>
        <end position="262"/>
    </location>
</feature>
<keyword evidence="3" id="KW-0812">Transmembrane</keyword>
<dbReference type="GO" id="GO:0016616">
    <property type="term" value="F:oxidoreductase activity, acting on the CH-OH group of donors, NAD or NADP as acceptor"/>
    <property type="evidence" value="ECO:0007669"/>
    <property type="project" value="InterPro"/>
</dbReference>
<keyword evidence="2" id="KW-0560">Oxidoreductase</keyword>
<dbReference type="Proteomes" id="UP000317494">
    <property type="component" value="Unassembled WGS sequence"/>
</dbReference>
<dbReference type="PANTHER" id="PTHR43245:SF51">
    <property type="entry name" value="SHORT CHAIN DEHYDROGENASE_REDUCTASE FAMILY 42E, MEMBER 2"/>
    <property type="match status" value="1"/>
</dbReference>
<dbReference type="SUPFAM" id="SSF51735">
    <property type="entry name" value="NAD(P)-binding Rossmann-fold domains"/>
    <property type="match status" value="1"/>
</dbReference>
<evidence type="ECO:0000256" key="3">
    <source>
        <dbReference type="SAM" id="Phobius"/>
    </source>
</evidence>
<keyword evidence="7" id="KW-1185">Reference proteome</keyword>
<comment type="caution">
    <text evidence="5">The sequence shown here is derived from an EMBL/GenBank/DDBJ whole genome shotgun (WGS) entry which is preliminary data.</text>
</comment>
<feature type="transmembrane region" description="Helical" evidence="3">
    <location>
        <begin position="262"/>
        <end position="281"/>
    </location>
</feature>
<accession>A0A507CUE9</accession>
<keyword evidence="3" id="KW-0472">Membrane</keyword>
<dbReference type="InterPro" id="IPR050177">
    <property type="entry name" value="Lipid_A_modif_metabolic_enz"/>
</dbReference>
<sequence>MATQEAYLVVGGGGFLGRYIVEALIARGEKNLTIFDIRQSYTLPPAKFHLGDITNIDNVMEACKDKSAVIHCASPIHGAGATVYMKVNVDGTKNVIDACMKQGVSKLVYTSSASVIYNGKDLYGADENVPVCEVPMDAYNDTKAQAELMVLAANGKGGLRTTALRPSGVYGPRDTQVSYGMYKAAKRGQTGVMLGENLTLFDFTYVENVARAHILAADKLDSAPGVPGEVFIITNDEPIFFWDFPKALWAGLGCKNTMRYRIPFPVAFFLAYIVEFFVWTLKPLMHLDPTFTVFRIALFARNRYFSCEKAKKRLGYKPLVSMDEGIRRTVEYWKEVDRQESGKKVN</sequence>
<evidence type="ECO:0000313" key="8">
    <source>
        <dbReference type="Proteomes" id="UP000320475"/>
    </source>
</evidence>
<dbReference type="EMBL" id="QEAM01000257">
    <property type="protein sequence ID" value="TPX42710.1"/>
    <property type="molecule type" value="Genomic_DNA"/>
</dbReference>
<dbReference type="EMBL" id="QEAN01000013">
    <property type="protein sequence ID" value="TPX53639.1"/>
    <property type="molecule type" value="Genomic_DNA"/>
</dbReference>
<reference evidence="7 8" key="1">
    <citation type="journal article" date="2019" name="Sci. Rep.">
        <title>Comparative genomics of chytrid fungi reveal insights into the obligate biotrophic and pathogenic lifestyle of Synchytrium endobioticum.</title>
        <authorList>
            <person name="van de Vossenberg B.T.L.H."/>
            <person name="Warris S."/>
            <person name="Nguyen H.D.T."/>
            <person name="van Gent-Pelzer M.P.E."/>
            <person name="Joly D.L."/>
            <person name="van de Geest H.C."/>
            <person name="Bonants P.J.M."/>
            <person name="Smith D.S."/>
            <person name="Levesque C.A."/>
            <person name="van der Lee T.A.J."/>
        </authorList>
    </citation>
    <scope>NUCLEOTIDE SEQUENCE [LARGE SCALE GENOMIC DNA]</scope>
    <source>
        <strain evidence="5 8">LEV6574</strain>
        <strain evidence="6 7">MB42</strain>
    </source>
</reference>
<evidence type="ECO:0000256" key="2">
    <source>
        <dbReference type="ARBA" id="ARBA00023002"/>
    </source>
</evidence>
<gene>
    <name evidence="5" type="ORF">SeLEV6574_g05453</name>
    <name evidence="6" type="ORF">SeMB42_g00632</name>
</gene>
<evidence type="ECO:0000259" key="4">
    <source>
        <dbReference type="Pfam" id="PF01073"/>
    </source>
</evidence>
<evidence type="ECO:0000256" key="1">
    <source>
        <dbReference type="ARBA" id="ARBA00009219"/>
    </source>
</evidence>
<dbReference type="VEuPathDB" id="FungiDB:SeMB42_g00632"/>
<dbReference type="InterPro" id="IPR036291">
    <property type="entry name" value="NAD(P)-bd_dom_sf"/>
</dbReference>
<name>A0A507CUE9_9FUNG</name>
<dbReference type="STRING" id="286115.A0A507CUE9"/>
<dbReference type="Proteomes" id="UP000320475">
    <property type="component" value="Unassembled WGS sequence"/>
</dbReference>
<dbReference type="AlphaFoldDB" id="A0A507CUE9"/>
<dbReference type="Pfam" id="PF01073">
    <property type="entry name" value="3Beta_HSD"/>
    <property type="match status" value="1"/>
</dbReference>
<dbReference type="PANTHER" id="PTHR43245">
    <property type="entry name" value="BIFUNCTIONAL POLYMYXIN RESISTANCE PROTEIN ARNA"/>
    <property type="match status" value="1"/>
</dbReference>
<protein>
    <recommendedName>
        <fullName evidence="4">3-beta hydroxysteroid dehydrogenase/isomerase domain-containing protein</fullName>
    </recommendedName>
</protein>
<dbReference type="InterPro" id="IPR002225">
    <property type="entry name" value="3Beta_OHSteriod_DH/Estase"/>
</dbReference>
<organism evidence="5 8">
    <name type="scientific">Synchytrium endobioticum</name>
    <dbReference type="NCBI Taxonomy" id="286115"/>
    <lineage>
        <taxon>Eukaryota</taxon>
        <taxon>Fungi</taxon>
        <taxon>Fungi incertae sedis</taxon>
        <taxon>Chytridiomycota</taxon>
        <taxon>Chytridiomycota incertae sedis</taxon>
        <taxon>Chytridiomycetes</taxon>
        <taxon>Synchytriales</taxon>
        <taxon>Synchytriaceae</taxon>
        <taxon>Synchytrium</taxon>
    </lineage>
</organism>
<evidence type="ECO:0000313" key="5">
    <source>
        <dbReference type="EMBL" id="TPX42710.1"/>
    </source>
</evidence>
<evidence type="ECO:0000313" key="7">
    <source>
        <dbReference type="Proteomes" id="UP000317494"/>
    </source>
</evidence>
<evidence type="ECO:0000313" key="6">
    <source>
        <dbReference type="EMBL" id="TPX53639.1"/>
    </source>
</evidence>
<dbReference type="OrthoDB" id="10058185at2759"/>
<dbReference type="Gene3D" id="3.40.50.720">
    <property type="entry name" value="NAD(P)-binding Rossmann-like Domain"/>
    <property type="match status" value="1"/>
</dbReference>
<keyword evidence="3" id="KW-1133">Transmembrane helix</keyword>
<comment type="similarity">
    <text evidence="1">Belongs to the 3-beta-HSD family.</text>
</comment>
<proteinExistence type="inferred from homology"/>